<reference evidence="3 4" key="1">
    <citation type="submission" date="2016-10" db="EMBL/GenBank/DDBJ databases">
        <authorList>
            <person name="de Groot N.N."/>
        </authorList>
    </citation>
    <scope>NUCLEOTIDE SEQUENCE [LARGE SCALE GENOMIC DNA]</scope>
    <source>
        <strain evidence="3 4">CGMCC 4.5727</strain>
    </source>
</reference>
<dbReference type="AlphaFoldDB" id="A0A1G9FRT9"/>
<protein>
    <submittedName>
        <fullName evidence="3">Uncharacterized protein</fullName>
    </submittedName>
</protein>
<feature type="compositionally biased region" description="Basic and acidic residues" evidence="1">
    <location>
        <begin position="74"/>
        <end position="85"/>
    </location>
</feature>
<name>A0A1G9FRT9_9ACTN</name>
<evidence type="ECO:0000256" key="2">
    <source>
        <dbReference type="SAM" id="Phobius"/>
    </source>
</evidence>
<feature type="transmembrane region" description="Helical" evidence="2">
    <location>
        <begin position="23"/>
        <end position="42"/>
    </location>
</feature>
<keyword evidence="2" id="KW-0812">Transmembrane</keyword>
<accession>A0A1G9FRT9</accession>
<evidence type="ECO:0000313" key="4">
    <source>
        <dbReference type="Proteomes" id="UP000199155"/>
    </source>
</evidence>
<organism evidence="3 4">
    <name type="scientific">Streptomyces indicus</name>
    <dbReference type="NCBI Taxonomy" id="417292"/>
    <lineage>
        <taxon>Bacteria</taxon>
        <taxon>Bacillati</taxon>
        <taxon>Actinomycetota</taxon>
        <taxon>Actinomycetes</taxon>
        <taxon>Kitasatosporales</taxon>
        <taxon>Streptomycetaceae</taxon>
        <taxon>Streptomyces</taxon>
    </lineage>
</organism>
<evidence type="ECO:0000256" key="1">
    <source>
        <dbReference type="SAM" id="MobiDB-lite"/>
    </source>
</evidence>
<dbReference type="EMBL" id="FNFF01000014">
    <property type="protein sequence ID" value="SDK91055.1"/>
    <property type="molecule type" value="Genomic_DNA"/>
</dbReference>
<keyword evidence="2" id="KW-1133">Transmembrane helix</keyword>
<sequence length="85" mass="9323">MTVLPLLPAGRRRDRGGMNTQTVLDWFTVLLVLALLAAPALAGHRQERRIDRQLARAARRPAGSARVHLLAGRRAPDRSAHSRAA</sequence>
<dbReference type="STRING" id="417292.SAMN05421806_11416"/>
<keyword evidence="4" id="KW-1185">Reference proteome</keyword>
<keyword evidence="2" id="KW-0472">Membrane</keyword>
<evidence type="ECO:0000313" key="3">
    <source>
        <dbReference type="EMBL" id="SDK91055.1"/>
    </source>
</evidence>
<dbReference type="Proteomes" id="UP000199155">
    <property type="component" value="Unassembled WGS sequence"/>
</dbReference>
<feature type="region of interest" description="Disordered" evidence="1">
    <location>
        <begin position="55"/>
        <end position="85"/>
    </location>
</feature>
<proteinExistence type="predicted"/>
<gene>
    <name evidence="3" type="ORF">SAMN05421806_11416</name>
</gene>